<dbReference type="EMBL" id="JAIZAY010000005">
    <property type="protein sequence ID" value="KAJ8041120.1"/>
    <property type="molecule type" value="Genomic_DNA"/>
</dbReference>
<feature type="transmembrane region" description="Helical" evidence="20">
    <location>
        <begin position="457"/>
        <end position="478"/>
    </location>
</feature>
<feature type="transmembrane region" description="Helical" evidence="20">
    <location>
        <begin position="189"/>
        <end position="210"/>
    </location>
</feature>
<evidence type="ECO:0000256" key="20">
    <source>
        <dbReference type="SAM" id="Phobius"/>
    </source>
</evidence>
<keyword evidence="6 20" id="KW-0812">Transmembrane</keyword>
<comment type="catalytic activity">
    <reaction evidence="14">
        <text>L-leucine(out) + L-arginine(in) = L-leucine(in) + L-arginine(out)</text>
        <dbReference type="Rhea" id="RHEA:71059"/>
        <dbReference type="ChEBI" id="CHEBI:32682"/>
        <dbReference type="ChEBI" id="CHEBI:57427"/>
    </reaction>
    <physiologicalReaction direction="left-to-right" evidence="14">
        <dbReference type="Rhea" id="RHEA:71060"/>
    </physiologicalReaction>
</comment>
<keyword evidence="22" id="KW-1185">Reference proteome</keyword>
<reference evidence="21" key="1">
    <citation type="submission" date="2021-10" db="EMBL/GenBank/DDBJ databases">
        <title>Tropical sea cucumber genome reveals ecological adaptation and Cuvierian tubules defense mechanism.</title>
        <authorList>
            <person name="Chen T."/>
        </authorList>
    </citation>
    <scope>NUCLEOTIDE SEQUENCE</scope>
    <source>
        <strain evidence="21">Nanhai2018</strain>
        <tissue evidence="21">Muscle</tissue>
    </source>
</reference>
<dbReference type="Proteomes" id="UP001152320">
    <property type="component" value="Chromosome 5"/>
</dbReference>
<evidence type="ECO:0000256" key="18">
    <source>
        <dbReference type="ARBA" id="ARBA00093193"/>
    </source>
</evidence>
<comment type="catalytic activity">
    <reaction evidence="13">
        <text>L-cysteine(out) + L-arginine(in) = L-cysteine(in) + L-arginine(out)</text>
        <dbReference type="Rhea" id="RHEA:71071"/>
        <dbReference type="ChEBI" id="CHEBI:32682"/>
        <dbReference type="ChEBI" id="CHEBI:35235"/>
    </reaction>
    <physiologicalReaction direction="left-to-right" evidence="13">
        <dbReference type="Rhea" id="RHEA:71072"/>
    </physiologicalReaction>
</comment>
<feature type="compositionally biased region" description="Basic and acidic residues" evidence="19">
    <location>
        <begin position="9"/>
        <end position="41"/>
    </location>
</feature>
<evidence type="ECO:0000256" key="1">
    <source>
        <dbReference type="ARBA" id="ARBA00004424"/>
    </source>
</evidence>
<keyword evidence="3" id="KW-0813">Transport</keyword>
<organism evidence="21 22">
    <name type="scientific">Holothuria leucospilota</name>
    <name type="common">Black long sea cucumber</name>
    <name type="synonym">Mertensiothuria leucospilota</name>
    <dbReference type="NCBI Taxonomy" id="206669"/>
    <lineage>
        <taxon>Eukaryota</taxon>
        <taxon>Metazoa</taxon>
        <taxon>Echinodermata</taxon>
        <taxon>Eleutherozoa</taxon>
        <taxon>Echinozoa</taxon>
        <taxon>Holothuroidea</taxon>
        <taxon>Aspidochirotacea</taxon>
        <taxon>Aspidochirotida</taxon>
        <taxon>Holothuriidae</taxon>
        <taxon>Holothuria</taxon>
    </lineage>
</organism>
<evidence type="ECO:0000256" key="19">
    <source>
        <dbReference type="SAM" id="MobiDB-lite"/>
    </source>
</evidence>
<dbReference type="PANTHER" id="PTHR11785:SF512">
    <property type="entry name" value="SOBREMESA, ISOFORM B"/>
    <property type="match status" value="1"/>
</dbReference>
<evidence type="ECO:0000256" key="7">
    <source>
        <dbReference type="ARBA" id="ARBA00022989"/>
    </source>
</evidence>
<evidence type="ECO:0000256" key="8">
    <source>
        <dbReference type="ARBA" id="ARBA00023136"/>
    </source>
</evidence>
<comment type="catalytic activity">
    <reaction evidence="18">
        <text>L-phenylalanine(out) + L-arginine(in) = L-phenylalanine(in) + L-arginine(out)</text>
        <dbReference type="Rhea" id="RHEA:71067"/>
        <dbReference type="ChEBI" id="CHEBI:32682"/>
        <dbReference type="ChEBI" id="CHEBI:58095"/>
    </reaction>
    <physiologicalReaction direction="left-to-right" evidence="18">
        <dbReference type="Rhea" id="RHEA:71068"/>
    </physiologicalReaction>
</comment>
<feature type="transmembrane region" description="Helical" evidence="20">
    <location>
        <begin position="261"/>
        <end position="278"/>
    </location>
</feature>
<evidence type="ECO:0000313" key="22">
    <source>
        <dbReference type="Proteomes" id="UP001152320"/>
    </source>
</evidence>
<feature type="transmembrane region" description="Helical" evidence="20">
    <location>
        <begin position="349"/>
        <end position="373"/>
    </location>
</feature>
<dbReference type="Pfam" id="PF13520">
    <property type="entry name" value="AA_permease_2"/>
    <property type="match status" value="1"/>
</dbReference>
<feature type="transmembrane region" description="Helical" evidence="20">
    <location>
        <begin position="426"/>
        <end position="445"/>
    </location>
</feature>
<evidence type="ECO:0000256" key="12">
    <source>
        <dbReference type="ARBA" id="ARBA00051835"/>
    </source>
</evidence>
<comment type="catalytic activity">
    <reaction evidence="12">
        <text>L-histidine(out) + L-arginine(in) = L-histidine(in) + L-arginine(out)</text>
        <dbReference type="Rhea" id="RHEA:71063"/>
        <dbReference type="ChEBI" id="CHEBI:32682"/>
        <dbReference type="ChEBI" id="CHEBI:57595"/>
    </reaction>
    <physiologicalReaction direction="left-to-right" evidence="12">
        <dbReference type="Rhea" id="RHEA:71064"/>
    </physiologicalReaction>
</comment>
<dbReference type="GO" id="GO:0016324">
    <property type="term" value="C:apical plasma membrane"/>
    <property type="evidence" value="ECO:0007669"/>
    <property type="project" value="UniProtKB-SubCell"/>
</dbReference>
<evidence type="ECO:0000256" key="11">
    <source>
        <dbReference type="ARBA" id="ARBA00051814"/>
    </source>
</evidence>
<evidence type="ECO:0000313" key="21">
    <source>
        <dbReference type="EMBL" id="KAJ8041120.1"/>
    </source>
</evidence>
<evidence type="ECO:0000256" key="17">
    <source>
        <dbReference type="ARBA" id="ARBA00083296"/>
    </source>
</evidence>
<dbReference type="GO" id="GO:0015179">
    <property type="term" value="F:L-amino acid transmembrane transporter activity"/>
    <property type="evidence" value="ECO:0007669"/>
    <property type="project" value="TreeGrafter"/>
</dbReference>
<name>A0A9Q1CAH6_HOLLE</name>
<evidence type="ECO:0000256" key="16">
    <source>
        <dbReference type="ARBA" id="ARBA00079910"/>
    </source>
</evidence>
<evidence type="ECO:0000256" key="13">
    <source>
        <dbReference type="ARBA" id="ARBA00052179"/>
    </source>
</evidence>
<evidence type="ECO:0000256" key="14">
    <source>
        <dbReference type="ARBA" id="ARBA00052732"/>
    </source>
</evidence>
<dbReference type="PIRSF" id="PIRSF006060">
    <property type="entry name" value="AA_transporter"/>
    <property type="match status" value="1"/>
</dbReference>
<keyword evidence="7 20" id="KW-1133">Transmembrane helix</keyword>
<comment type="caution">
    <text evidence="21">The sequence shown here is derived from an EMBL/GenBank/DDBJ whole genome shotgun (WGS) entry which is preliminary data.</text>
</comment>
<keyword evidence="5" id="KW-0597">Phosphoprotein</keyword>
<accession>A0A9Q1CAH6</accession>
<evidence type="ECO:0000256" key="4">
    <source>
        <dbReference type="ARBA" id="ARBA00022475"/>
    </source>
</evidence>
<dbReference type="InterPro" id="IPR050598">
    <property type="entry name" value="AminoAcid_Transporter"/>
</dbReference>
<comment type="catalytic activity">
    <reaction evidence="11">
        <text>L-cystine(out) + L-arginine(in) = L-cystine(in) + L-arginine(out)</text>
        <dbReference type="Rhea" id="RHEA:71075"/>
        <dbReference type="ChEBI" id="CHEBI:32682"/>
        <dbReference type="ChEBI" id="CHEBI:35491"/>
    </reaction>
    <physiologicalReaction direction="left-to-right" evidence="11">
        <dbReference type="Rhea" id="RHEA:71076"/>
    </physiologicalReaction>
</comment>
<feature type="transmembrane region" description="Helical" evidence="20">
    <location>
        <begin position="394"/>
        <end position="414"/>
    </location>
</feature>
<gene>
    <name evidence="21" type="ORF">HOLleu_11847</name>
</gene>
<dbReference type="InterPro" id="IPR002293">
    <property type="entry name" value="AA/rel_permease1"/>
</dbReference>
<evidence type="ECO:0000256" key="3">
    <source>
        <dbReference type="ARBA" id="ARBA00022448"/>
    </source>
</evidence>
<comment type="subcellular location">
    <subcellularLocation>
        <location evidence="1">Apical cell membrane</location>
        <topology evidence="1">Multi-pass membrane protein</topology>
    </subcellularLocation>
</comment>
<sequence length="550" mass="60397">MAETQNSQEEVRDRNAEDEMRDGNAKDGTKKNGIDNMKEETDGTIAEKGNEEDEDDKADKVGLKRQITLLGAVALIVGSMIGSGIFVSPVGVLRQTESVGMSLIIWVLCGALSTIGALCYAELGTIIPKSGGEFPYLYDTYGPALGFLFAWVSILLIRPSSVSIISLTFAEYFVQPFYASGECDAPVNVAAGECLKLSGCLCLLIITFVNCASVKAASNVQVFFTAAKLLALAMIIMIGFVEMGKGNTEYLDPKQSFKGSSSNVFAYGIAFYQGLWAYDGWNQLNFITEELINPYRNLPLGIIIGIPLTTIVYLLTNIAYFSVMSPDEMLSSSAVAITFANRTLGPAAWIIPVFVCCSTFGAANGTLFTASRLAYVAGREGHTLQILSMVHTKFITPQPALMFTAVLAIVMLIPNDFDTLVNYFSFSAWIFYGFTALAVVILRFRKPEKDWKRPVKVPLVLPIIVVLASIYLVIAPIIDAPEFGYLYASILIIAGLFLYYPLVYKGYSPGFMDYITIFFQRLLQVAPSYYNEYVENEEEDKAPLEGDRAF</sequence>
<feature type="region of interest" description="Disordered" evidence="19">
    <location>
        <begin position="1"/>
        <end position="58"/>
    </location>
</feature>
<comment type="catalytic activity">
    <reaction evidence="10">
        <text>L-lysine(out) + L-arginine(in) = L-lysine(in) + L-arginine(out)</text>
        <dbReference type="Rhea" id="RHEA:70827"/>
        <dbReference type="ChEBI" id="CHEBI:32551"/>
        <dbReference type="ChEBI" id="CHEBI:32682"/>
    </reaction>
    <physiologicalReaction direction="left-to-right" evidence="10">
        <dbReference type="Rhea" id="RHEA:70828"/>
    </physiologicalReaction>
</comment>
<feature type="transmembrane region" description="Helical" evidence="20">
    <location>
        <begin position="144"/>
        <end position="169"/>
    </location>
</feature>
<evidence type="ECO:0000256" key="6">
    <source>
        <dbReference type="ARBA" id="ARBA00022692"/>
    </source>
</evidence>
<keyword evidence="4" id="KW-1003">Cell membrane</keyword>
<dbReference type="FunFam" id="1.20.1740.10:FF:000015">
    <property type="entry name" value="B(0,+)-type amino acid transporter 1"/>
    <property type="match status" value="1"/>
</dbReference>
<dbReference type="Gene3D" id="1.20.1740.10">
    <property type="entry name" value="Amino acid/polyamine transporter I"/>
    <property type="match status" value="1"/>
</dbReference>
<feature type="transmembrane region" description="Helical" evidence="20">
    <location>
        <begin position="67"/>
        <end position="87"/>
    </location>
</feature>
<feature type="transmembrane region" description="Helical" evidence="20">
    <location>
        <begin position="298"/>
        <end position="323"/>
    </location>
</feature>
<dbReference type="OrthoDB" id="5982228at2759"/>
<dbReference type="AlphaFoldDB" id="A0A9Q1CAH6"/>
<evidence type="ECO:0000256" key="10">
    <source>
        <dbReference type="ARBA" id="ARBA00051323"/>
    </source>
</evidence>
<proteinExistence type="inferred from homology"/>
<comment type="similarity">
    <text evidence="2">Belongs to the amino acid-polyamine-organocation (APC) superfamily.</text>
</comment>
<evidence type="ECO:0000256" key="15">
    <source>
        <dbReference type="ARBA" id="ARBA00074336"/>
    </source>
</evidence>
<dbReference type="PANTHER" id="PTHR11785">
    <property type="entry name" value="AMINO ACID TRANSPORTER"/>
    <property type="match status" value="1"/>
</dbReference>
<keyword evidence="8 20" id="KW-0472">Membrane</keyword>
<evidence type="ECO:0000256" key="9">
    <source>
        <dbReference type="ARBA" id="ARBA00023157"/>
    </source>
</evidence>
<protein>
    <recommendedName>
        <fullName evidence="15">b(0,+)-type amino acid transporter 1</fullName>
    </recommendedName>
    <alternativeName>
        <fullName evidence="16">Glycoprotein-associated amino acid transporter b0,+AT1</fullName>
    </alternativeName>
    <alternativeName>
        <fullName evidence="17">Solute carrier family 7 member 9</fullName>
    </alternativeName>
</protein>
<evidence type="ECO:0000256" key="5">
    <source>
        <dbReference type="ARBA" id="ARBA00022553"/>
    </source>
</evidence>
<feature type="transmembrane region" description="Helical" evidence="20">
    <location>
        <begin position="222"/>
        <end position="241"/>
    </location>
</feature>
<feature type="transmembrane region" description="Helical" evidence="20">
    <location>
        <begin position="484"/>
        <end position="502"/>
    </location>
</feature>
<evidence type="ECO:0000256" key="2">
    <source>
        <dbReference type="ARBA" id="ARBA00009523"/>
    </source>
</evidence>
<keyword evidence="9" id="KW-1015">Disulfide bond</keyword>
<feature type="transmembrane region" description="Helical" evidence="20">
    <location>
        <begin position="99"/>
        <end position="123"/>
    </location>
</feature>